<feature type="binding site" evidence="11 12">
    <location>
        <position position="123"/>
    </location>
    <ligand>
        <name>Cu cation</name>
        <dbReference type="ChEBI" id="CHEBI:23378"/>
    </ligand>
</feature>
<reference evidence="15" key="1">
    <citation type="submission" date="2018-02" db="EMBL/GenBank/DDBJ databases">
        <authorList>
            <person name="Moore K."/>
            <person name="Momper L."/>
        </authorList>
    </citation>
    <scope>NUCLEOTIDE SEQUENCE [LARGE SCALE GENOMIC DNA]</scope>
    <source>
        <strain evidence="15">ULC18</strain>
    </source>
</reference>
<dbReference type="PANTHER" id="PTHR34192:SF10">
    <property type="entry name" value="PLASTOCYANIN MAJOR ISOFORM, CHLOROPLASTIC-RELATED"/>
    <property type="match status" value="1"/>
</dbReference>
<feature type="binding site" evidence="11 12">
    <location>
        <position position="73"/>
    </location>
    <ligand>
        <name>Cu cation</name>
        <dbReference type="ChEBI" id="CHEBI:23378"/>
    </ligand>
</feature>
<evidence type="ECO:0000259" key="13">
    <source>
        <dbReference type="Pfam" id="PF00127"/>
    </source>
</evidence>
<dbReference type="GO" id="GO:0005507">
    <property type="term" value="F:copper ion binding"/>
    <property type="evidence" value="ECO:0007669"/>
    <property type="project" value="UniProtKB-UniRule"/>
</dbReference>
<keyword evidence="6 11" id="KW-0479">Metal-binding</keyword>
<dbReference type="InterPro" id="IPR008972">
    <property type="entry name" value="Cupredoxin"/>
</dbReference>
<evidence type="ECO:0000256" key="3">
    <source>
        <dbReference type="ARBA" id="ARBA00005338"/>
    </source>
</evidence>
<keyword evidence="10 11" id="KW-0472">Membrane</keyword>
<dbReference type="PROSITE" id="PS00196">
    <property type="entry name" value="COPPER_BLUE"/>
    <property type="match status" value="1"/>
</dbReference>
<sequence precursor="true">MKSINSVTKSLCLSLMAALLVIGSFFVSVAPAAAETVTVKMGADNGLLVFQPANVTVKPGDTVKWVVNKVPPHNVIFDDKAIPGNDKALAKSLSHPQLEMSPGKGYELTIPKDLAPGEYSYFCAPHRGAGMIGKVTVAG</sequence>
<dbReference type="HAMAP" id="MF_00566">
    <property type="entry name" value="Cytb6_f_plastocyanin"/>
    <property type="match status" value="1"/>
</dbReference>
<dbReference type="InterPro" id="IPR023511">
    <property type="entry name" value="Plastocyanin_cyanobac"/>
</dbReference>
<dbReference type="InterPro" id="IPR001235">
    <property type="entry name" value="Copper_blue_Plastocyanin"/>
</dbReference>
<comment type="cofactor">
    <cofactor evidence="12">
        <name>Cu(2+)</name>
        <dbReference type="ChEBI" id="CHEBI:29036"/>
    </cofactor>
    <text evidence="12">The crystal structure with reduced Cu(1+) has also been determined.</text>
</comment>
<evidence type="ECO:0000256" key="5">
    <source>
        <dbReference type="ARBA" id="ARBA00022448"/>
    </source>
</evidence>
<evidence type="ECO:0000256" key="6">
    <source>
        <dbReference type="ARBA" id="ARBA00022723"/>
    </source>
</evidence>
<reference evidence="14 15" key="2">
    <citation type="submission" date="2018-03" db="EMBL/GenBank/DDBJ databases">
        <title>The ancient ancestry and fast evolution of plastids.</title>
        <authorList>
            <person name="Moore K.R."/>
            <person name="Magnabosco C."/>
            <person name="Momper L."/>
            <person name="Gold D.A."/>
            <person name="Bosak T."/>
            <person name="Fournier G.P."/>
        </authorList>
    </citation>
    <scope>NUCLEOTIDE SEQUENCE [LARGE SCALE GENOMIC DNA]</scope>
    <source>
        <strain evidence="14 15">ULC18</strain>
    </source>
</reference>
<evidence type="ECO:0000256" key="10">
    <source>
        <dbReference type="ARBA" id="ARBA00023136"/>
    </source>
</evidence>
<dbReference type="GO" id="GO:0031676">
    <property type="term" value="C:plasma membrane-derived thylakoid membrane"/>
    <property type="evidence" value="ECO:0007669"/>
    <property type="project" value="UniProtKB-SubCell"/>
</dbReference>
<feature type="binding site" evidence="11 12">
    <location>
        <position position="126"/>
    </location>
    <ligand>
        <name>Cu cation</name>
        <dbReference type="ChEBI" id="CHEBI:23378"/>
    </ligand>
</feature>
<comment type="similarity">
    <text evidence="3 11">Belongs to the plastocyanin family.</text>
</comment>
<evidence type="ECO:0000256" key="12">
    <source>
        <dbReference type="PIRSR" id="PIRSR602387-1"/>
    </source>
</evidence>
<proteinExistence type="inferred from homology"/>
<dbReference type="CDD" id="cd04219">
    <property type="entry name" value="Plastocyanin"/>
    <property type="match status" value="1"/>
</dbReference>
<keyword evidence="8 11" id="KW-0186">Copper</keyword>
<dbReference type="Gene3D" id="2.60.40.420">
    <property type="entry name" value="Cupredoxins - blue copper proteins"/>
    <property type="match status" value="1"/>
</dbReference>
<keyword evidence="7 11" id="KW-0249">Electron transport</keyword>
<dbReference type="RefSeq" id="WP_106256899.1">
    <property type="nucleotide sequence ID" value="NZ_CAWNSW010000004.1"/>
</dbReference>
<dbReference type="Proteomes" id="UP000239576">
    <property type="component" value="Unassembled WGS sequence"/>
</dbReference>
<dbReference type="Pfam" id="PF00127">
    <property type="entry name" value="Copper-bind"/>
    <property type="match status" value="1"/>
</dbReference>
<evidence type="ECO:0000313" key="14">
    <source>
        <dbReference type="EMBL" id="PSB28299.1"/>
    </source>
</evidence>
<dbReference type="PANTHER" id="PTHR34192">
    <property type="entry name" value="PLASTOCYANIN MAJOR ISOFORM, CHLOROPLASTIC-RELATED"/>
    <property type="match status" value="1"/>
</dbReference>
<dbReference type="PRINTS" id="PR00157">
    <property type="entry name" value="PLASTOCYANIN"/>
</dbReference>
<keyword evidence="11" id="KW-0732">Signal</keyword>
<evidence type="ECO:0000256" key="7">
    <source>
        <dbReference type="ARBA" id="ARBA00022982"/>
    </source>
</evidence>
<comment type="function">
    <text evidence="1 11">Participates in electron transfer between P700 and the cytochrome b6-f complex in photosystem I.</text>
</comment>
<comment type="caution">
    <text evidence="14">The sequence shown here is derived from an EMBL/GenBank/DDBJ whole genome shotgun (WGS) entry which is preliminary data.</text>
</comment>
<evidence type="ECO:0000256" key="8">
    <source>
        <dbReference type="ARBA" id="ARBA00023008"/>
    </source>
</evidence>
<dbReference type="InterPro" id="IPR000923">
    <property type="entry name" value="BlueCu_1"/>
</dbReference>
<evidence type="ECO:0000256" key="11">
    <source>
        <dbReference type="HAMAP-Rule" id="MF_00566"/>
    </source>
</evidence>
<dbReference type="OrthoDB" id="680163at2"/>
<gene>
    <name evidence="11" type="primary">petE</name>
    <name evidence="14" type="ORF">C7B82_13955</name>
</gene>
<keyword evidence="5 11" id="KW-0813">Transport</keyword>
<evidence type="ECO:0000313" key="15">
    <source>
        <dbReference type="Proteomes" id="UP000239576"/>
    </source>
</evidence>
<feature type="signal peptide" evidence="11">
    <location>
        <begin position="1"/>
        <end position="32"/>
    </location>
</feature>
<protein>
    <recommendedName>
        <fullName evidence="4 11">Plastocyanin</fullName>
    </recommendedName>
</protein>
<dbReference type="InterPro" id="IPR002387">
    <property type="entry name" value="Plastocyanin"/>
</dbReference>
<dbReference type="GO" id="GO:0009055">
    <property type="term" value="F:electron transfer activity"/>
    <property type="evidence" value="ECO:0007669"/>
    <property type="project" value="UniProtKB-UniRule"/>
</dbReference>
<dbReference type="PRINTS" id="PR00156">
    <property type="entry name" value="COPPERBLUE"/>
</dbReference>
<dbReference type="SUPFAM" id="SSF49503">
    <property type="entry name" value="Cupredoxins"/>
    <property type="match status" value="1"/>
</dbReference>
<feature type="binding site" evidence="11 12">
    <location>
        <position position="131"/>
    </location>
    <ligand>
        <name>Cu cation</name>
        <dbReference type="ChEBI" id="CHEBI:23378"/>
    </ligand>
</feature>
<keyword evidence="15" id="KW-1185">Reference proteome</keyword>
<feature type="chain" id="PRO_5015789200" description="Plastocyanin" evidence="11">
    <location>
        <begin position="33"/>
        <end position="139"/>
    </location>
</feature>
<accession>A0A2T1E6C9</accession>
<evidence type="ECO:0000256" key="9">
    <source>
        <dbReference type="ARBA" id="ARBA00023078"/>
    </source>
</evidence>
<feature type="domain" description="Blue (type 1) copper" evidence="13">
    <location>
        <begin position="38"/>
        <end position="137"/>
    </location>
</feature>
<comment type="subcellular location">
    <subcellularLocation>
        <location evidence="2 11">Cellular thylakoid membrane</location>
        <topology evidence="2 11">Peripheral membrane protein</topology>
        <orientation evidence="2 11">Lumenal side</orientation>
    </subcellularLocation>
</comment>
<dbReference type="NCBIfam" id="TIGR02656">
    <property type="entry name" value="cyanin_plasto"/>
    <property type="match status" value="1"/>
</dbReference>
<dbReference type="EMBL" id="PVWK01000081">
    <property type="protein sequence ID" value="PSB28299.1"/>
    <property type="molecule type" value="Genomic_DNA"/>
</dbReference>
<dbReference type="AlphaFoldDB" id="A0A2T1E6C9"/>
<keyword evidence="9 11" id="KW-0793">Thylakoid</keyword>
<evidence type="ECO:0000256" key="2">
    <source>
        <dbReference type="ARBA" id="ARBA00004526"/>
    </source>
</evidence>
<evidence type="ECO:0000256" key="1">
    <source>
        <dbReference type="ARBA" id="ARBA00002820"/>
    </source>
</evidence>
<dbReference type="InterPro" id="IPR028871">
    <property type="entry name" value="BlueCu_1_BS"/>
</dbReference>
<evidence type="ECO:0000256" key="4">
    <source>
        <dbReference type="ARBA" id="ARBA00020130"/>
    </source>
</evidence>
<organism evidence="14 15">
    <name type="scientific">Stenomitos frigidus ULC18</name>
    <dbReference type="NCBI Taxonomy" id="2107698"/>
    <lineage>
        <taxon>Bacteria</taxon>
        <taxon>Bacillati</taxon>
        <taxon>Cyanobacteriota</taxon>
        <taxon>Cyanophyceae</taxon>
        <taxon>Leptolyngbyales</taxon>
        <taxon>Leptolyngbyaceae</taxon>
        <taxon>Stenomitos</taxon>
    </lineage>
</organism>
<name>A0A2T1E6C9_9CYAN</name>